<dbReference type="EC" id="4.2.3.-" evidence="2"/>
<dbReference type="Gene3D" id="1.10.600.10">
    <property type="entry name" value="Farnesyl Diphosphate Synthase"/>
    <property type="match status" value="1"/>
</dbReference>
<dbReference type="PANTHER" id="PTHR35201">
    <property type="entry name" value="TERPENE SYNTHASE"/>
    <property type="match status" value="1"/>
</dbReference>
<evidence type="ECO:0000313" key="4">
    <source>
        <dbReference type="Proteomes" id="UP001141259"/>
    </source>
</evidence>
<dbReference type="InterPro" id="IPR034686">
    <property type="entry name" value="Terpene_cyclase-like_2"/>
</dbReference>
<dbReference type="AlphaFoldDB" id="A0A9X3A6Y8"/>
<dbReference type="PANTHER" id="PTHR35201:SF4">
    <property type="entry name" value="BETA-PINACENE SYNTHASE-RELATED"/>
    <property type="match status" value="1"/>
</dbReference>
<keyword evidence="2" id="KW-0460">Magnesium</keyword>
<proteinExistence type="inferred from homology"/>
<sequence length="342" mass="39085">MPILDERTLRLPFPTCSSPFAEAAEVHVRQWARRFEMVRGPESERRFAETGFGICAGYVQADASSAALNVYAKWLAWLFLVNDQHGEGVYETPETWLGAVRHLRPVFETGEVDNGSASTPAARALADVLGHVYPVMSPAWRKRFSRHCWETIEAVVPESDRRRRERVPGVDEYISNRRLVSAGIPLFDLCEFMAGRELPDDVREHPAYREMVMAASEVMAWCNDVASLEKEEAAGEVDNFVLVLEVAEGLDRSRAVEAVVERVRHRVEEYLLAERSINTYLASRAPNFETWRVVDYCIRSMRHWMVGNVRWSQLNPRYTVSQSHRQRSRPPHVVDLLSTRAG</sequence>
<evidence type="ECO:0000256" key="2">
    <source>
        <dbReference type="RuleBase" id="RU366034"/>
    </source>
</evidence>
<dbReference type="EMBL" id="JANYMP010000037">
    <property type="protein sequence ID" value="MCS7483838.1"/>
    <property type="molecule type" value="Genomic_DNA"/>
</dbReference>
<dbReference type="RefSeq" id="WP_259629290.1">
    <property type="nucleotide sequence ID" value="NZ_JANYMP010000037.1"/>
</dbReference>
<dbReference type="GO" id="GO:0046872">
    <property type="term" value="F:metal ion binding"/>
    <property type="evidence" value="ECO:0007669"/>
    <property type="project" value="UniProtKB-KW"/>
</dbReference>
<name>A0A9X3A6Y8_9PSEU</name>
<keyword evidence="4" id="KW-1185">Reference proteome</keyword>
<comment type="cofactor">
    <cofactor evidence="2">
        <name>Mg(2+)</name>
        <dbReference type="ChEBI" id="CHEBI:18420"/>
    </cofactor>
</comment>
<protein>
    <recommendedName>
        <fullName evidence="2">Terpene synthase</fullName>
        <ecNumber evidence="2">4.2.3.-</ecNumber>
    </recommendedName>
</protein>
<keyword evidence="2" id="KW-0479">Metal-binding</keyword>
<reference evidence="3" key="1">
    <citation type="submission" date="2022-08" db="EMBL/GenBank/DDBJ databases">
        <authorList>
            <person name="Tistechok S."/>
            <person name="Samborskyy M."/>
            <person name="Roman I."/>
        </authorList>
    </citation>
    <scope>NUCLEOTIDE SEQUENCE</scope>
    <source>
        <strain evidence="3">DSM 103496</strain>
    </source>
</reference>
<dbReference type="Pfam" id="PF19086">
    <property type="entry name" value="Terpene_syn_C_2"/>
    <property type="match status" value="1"/>
</dbReference>
<organism evidence="3 4">
    <name type="scientific">Umezawaea endophytica</name>
    <dbReference type="NCBI Taxonomy" id="1654476"/>
    <lineage>
        <taxon>Bacteria</taxon>
        <taxon>Bacillati</taxon>
        <taxon>Actinomycetota</taxon>
        <taxon>Actinomycetes</taxon>
        <taxon>Pseudonocardiales</taxon>
        <taxon>Pseudonocardiaceae</taxon>
        <taxon>Umezawaea</taxon>
    </lineage>
</organism>
<dbReference type="SUPFAM" id="SSF48576">
    <property type="entry name" value="Terpenoid synthases"/>
    <property type="match status" value="1"/>
</dbReference>
<dbReference type="GO" id="GO:0010333">
    <property type="term" value="F:terpene synthase activity"/>
    <property type="evidence" value="ECO:0007669"/>
    <property type="project" value="InterPro"/>
</dbReference>
<comment type="similarity">
    <text evidence="2">Belongs to the terpene synthase family.</text>
</comment>
<comment type="caution">
    <text evidence="3">The sequence shown here is derived from an EMBL/GenBank/DDBJ whole genome shotgun (WGS) entry which is preliminary data.</text>
</comment>
<dbReference type="Proteomes" id="UP001141259">
    <property type="component" value="Unassembled WGS sequence"/>
</dbReference>
<gene>
    <name evidence="3" type="ORF">NZH93_43980</name>
</gene>
<evidence type="ECO:0000313" key="3">
    <source>
        <dbReference type="EMBL" id="MCS7483838.1"/>
    </source>
</evidence>
<evidence type="ECO:0000256" key="1">
    <source>
        <dbReference type="ARBA" id="ARBA00023239"/>
    </source>
</evidence>
<keyword evidence="1 2" id="KW-0456">Lyase</keyword>
<accession>A0A9X3A6Y8</accession>
<dbReference type="InterPro" id="IPR008949">
    <property type="entry name" value="Isoprenoid_synthase_dom_sf"/>
</dbReference>